<dbReference type="SUPFAM" id="SSF55331">
    <property type="entry name" value="Tautomerase/MIF"/>
    <property type="match status" value="1"/>
</dbReference>
<dbReference type="AlphaFoldDB" id="A0A9W4L2N8"/>
<accession>A0A9W4L2N8</accession>
<reference evidence="1" key="1">
    <citation type="submission" date="2021-11" db="EMBL/GenBank/DDBJ databases">
        <authorList>
            <person name="Bulgarelli D."/>
        </authorList>
    </citation>
    <scope>NUCLEOTIDE SEQUENCE</scope>
    <source>
        <strain evidence="1">Bi133</strain>
    </source>
</reference>
<proteinExistence type="predicted"/>
<dbReference type="EMBL" id="CAKKMG010000057">
    <property type="protein sequence ID" value="CAH0264546.1"/>
    <property type="molecule type" value="Genomic_DNA"/>
</dbReference>
<evidence type="ECO:0000313" key="2">
    <source>
        <dbReference type="Proteomes" id="UP000789326"/>
    </source>
</evidence>
<dbReference type="RefSeq" id="WP_230302926.1">
    <property type="nucleotide sequence ID" value="NZ_CAKKMG010000057.1"/>
</dbReference>
<organism evidence="1 2">
    <name type="scientific">Peribacillus simplex</name>
    <dbReference type="NCBI Taxonomy" id="1478"/>
    <lineage>
        <taxon>Bacteria</taxon>
        <taxon>Bacillati</taxon>
        <taxon>Bacillota</taxon>
        <taxon>Bacilli</taxon>
        <taxon>Bacillales</taxon>
        <taxon>Bacillaceae</taxon>
        <taxon>Peribacillus</taxon>
    </lineage>
</organism>
<name>A0A9W4L2N8_9BACI</name>
<dbReference type="InterPro" id="IPR014347">
    <property type="entry name" value="Tautomerase/MIF_sf"/>
</dbReference>
<evidence type="ECO:0000313" key="1">
    <source>
        <dbReference type="EMBL" id="CAH0264546.1"/>
    </source>
</evidence>
<sequence>MPIIKIYSPNSCPDTNILSDICNRVTDHLDIPVGHAWAFWLQQESFHKPDWGLNGKNAPMIMIYCKNSYNKQQIKGIIEIISNVITQACSCDKESIYISCFRIEPGHLMVRGELWEGN</sequence>
<protein>
    <submittedName>
        <fullName evidence="1">Uncharacterized protein</fullName>
    </submittedName>
</protein>
<gene>
    <name evidence="1" type="ORF">SRABI133_03487</name>
</gene>
<comment type="caution">
    <text evidence="1">The sequence shown here is derived from an EMBL/GenBank/DDBJ whole genome shotgun (WGS) entry which is preliminary data.</text>
</comment>
<dbReference type="Proteomes" id="UP000789326">
    <property type="component" value="Unassembled WGS sequence"/>
</dbReference>